<comment type="caution">
    <text evidence="2">The sequence shown here is derived from an EMBL/GenBank/DDBJ whole genome shotgun (WGS) entry which is preliminary data.</text>
</comment>
<name>A0ABU0JUF3_HATLI</name>
<evidence type="ECO:0000313" key="2">
    <source>
        <dbReference type="EMBL" id="MDQ0480735.1"/>
    </source>
</evidence>
<feature type="coiled-coil region" evidence="1">
    <location>
        <begin position="11"/>
        <end position="85"/>
    </location>
</feature>
<proteinExistence type="predicted"/>
<dbReference type="Proteomes" id="UP001224418">
    <property type="component" value="Unassembled WGS sequence"/>
</dbReference>
<keyword evidence="1" id="KW-0175">Coiled coil</keyword>
<accession>A0ABU0JUF3</accession>
<dbReference type="InterPro" id="IPR013321">
    <property type="entry name" value="Arc_rbn_hlx_hlx"/>
</dbReference>
<protein>
    <submittedName>
        <fullName evidence="2">CopG family transcriptional regulator/antitoxin EndoAI</fullName>
    </submittedName>
</protein>
<dbReference type="Gene3D" id="1.10.1220.10">
    <property type="entry name" value="Met repressor-like"/>
    <property type="match status" value="1"/>
</dbReference>
<dbReference type="RefSeq" id="WP_307356849.1">
    <property type="nucleotide sequence ID" value="NZ_BAAACJ010000034.1"/>
</dbReference>
<dbReference type="SUPFAM" id="SSF69989">
    <property type="entry name" value="C-terminal domain of PLC-beta"/>
    <property type="match status" value="1"/>
</dbReference>
<reference evidence="2 3" key="1">
    <citation type="submission" date="2023-07" db="EMBL/GenBank/DDBJ databases">
        <title>Genomic Encyclopedia of Type Strains, Phase IV (KMG-IV): sequencing the most valuable type-strain genomes for metagenomic binning, comparative biology and taxonomic classification.</title>
        <authorList>
            <person name="Goeker M."/>
        </authorList>
    </citation>
    <scope>NUCLEOTIDE SEQUENCE [LARGE SCALE GENOMIC DNA]</scope>
    <source>
        <strain evidence="2 3">DSM 1400</strain>
    </source>
</reference>
<organism evidence="2 3">
    <name type="scientific">Hathewaya limosa</name>
    <name type="common">Clostridium limosum</name>
    <dbReference type="NCBI Taxonomy" id="1536"/>
    <lineage>
        <taxon>Bacteria</taxon>
        <taxon>Bacillati</taxon>
        <taxon>Bacillota</taxon>
        <taxon>Clostridia</taxon>
        <taxon>Eubacteriales</taxon>
        <taxon>Clostridiaceae</taxon>
        <taxon>Hathewaya</taxon>
    </lineage>
</organism>
<keyword evidence="3" id="KW-1185">Reference proteome</keyword>
<evidence type="ECO:0000313" key="3">
    <source>
        <dbReference type="Proteomes" id="UP001224418"/>
    </source>
</evidence>
<dbReference type="EMBL" id="JAUSWN010000026">
    <property type="protein sequence ID" value="MDQ0480735.1"/>
    <property type="molecule type" value="Genomic_DNA"/>
</dbReference>
<sequence>MSSKKLVINLSDALNKELNEILKKNNKKKSEFIREAIIVYIEETKKQSIQEQMKKGYEEMAELNIEYCQLGFQNYKEELEEYEAQLLESEFPYGDDDSKKGRYILR</sequence>
<evidence type="ECO:0000256" key="1">
    <source>
        <dbReference type="SAM" id="Coils"/>
    </source>
</evidence>
<gene>
    <name evidence="2" type="ORF">QOZ93_002485</name>
</gene>